<dbReference type="InterPro" id="IPR036259">
    <property type="entry name" value="MFS_trans_sf"/>
</dbReference>
<evidence type="ECO:0000256" key="4">
    <source>
        <dbReference type="ARBA" id="ARBA00022989"/>
    </source>
</evidence>
<dbReference type="RefSeq" id="XP_027608462.1">
    <property type="nucleotide sequence ID" value="XM_027752661.1"/>
</dbReference>
<evidence type="ECO:0008006" key="9">
    <source>
        <dbReference type="Google" id="ProtNLM"/>
    </source>
</evidence>
<dbReference type="PANTHER" id="PTHR43791:SF65">
    <property type="entry name" value="MAJOR FACILITATOR SUPERFAMILY (MFS) PROFILE DOMAIN-CONTAINING PROTEIN-RELATED"/>
    <property type="match status" value="1"/>
</dbReference>
<dbReference type="Proteomes" id="UP000287166">
    <property type="component" value="Unassembled WGS sequence"/>
</dbReference>
<comment type="caution">
    <text evidence="7">The sequence shown here is derived from an EMBL/GenBank/DDBJ whole genome shotgun (WGS) entry which is preliminary data.</text>
</comment>
<gene>
    <name evidence="7" type="ORF">SCP_0104260</name>
</gene>
<dbReference type="EMBL" id="BFAD01000001">
    <property type="protein sequence ID" value="GBE77549.1"/>
    <property type="molecule type" value="Genomic_DNA"/>
</dbReference>
<sequence length="223" mass="25338">MWPIYVLGLVHMIPVIPPQTYLTLSLRNLGFDTTQSNLLSIPSIVLGGLNLLITCYLSEIIDSRVGAAIILQFWALPLLVALYMFNEHTSQWVYFAVVTLIAGYPYVHPIQVAWASANSGGVGTRTVSASIYNMFVQAGAVVAAYIYRADDAPLFFEDTRGNRDLLAIAAMNICLYTSTYYFYRRINLWRAKKWDSWTPKQQQEYLDTTSDQGNERINFRFTH</sequence>
<dbReference type="AlphaFoldDB" id="A0A401G5W4"/>
<keyword evidence="2" id="KW-0813">Transport</keyword>
<name>A0A401G5W4_9APHY</name>
<dbReference type="PANTHER" id="PTHR43791">
    <property type="entry name" value="PERMEASE-RELATED"/>
    <property type="match status" value="1"/>
</dbReference>
<organism evidence="7 8">
    <name type="scientific">Sparassis crispa</name>
    <dbReference type="NCBI Taxonomy" id="139825"/>
    <lineage>
        <taxon>Eukaryota</taxon>
        <taxon>Fungi</taxon>
        <taxon>Dikarya</taxon>
        <taxon>Basidiomycota</taxon>
        <taxon>Agaricomycotina</taxon>
        <taxon>Agaricomycetes</taxon>
        <taxon>Polyporales</taxon>
        <taxon>Sparassidaceae</taxon>
        <taxon>Sparassis</taxon>
    </lineage>
</organism>
<feature type="transmembrane region" description="Helical" evidence="6">
    <location>
        <begin position="166"/>
        <end position="183"/>
    </location>
</feature>
<evidence type="ECO:0000313" key="8">
    <source>
        <dbReference type="Proteomes" id="UP000287166"/>
    </source>
</evidence>
<evidence type="ECO:0000256" key="6">
    <source>
        <dbReference type="SAM" id="Phobius"/>
    </source>
</evidence>
<keyword evidence="8" id="KW-1185">Reference proteome</keyword>
<feature type="transmembrane region" description="Helical" evidence="6">
    <location>
        <begin position="91"/>
        <end position="107"/>
    </location>
</feature>
<dbReference type="GO" id="GO:0016020">
    <property type="term" value="C:membrane"/>
    <property type="evidence" value="ECO:0007669"/>
    <property type="project" value="UniProtKB-SubCell"/>
</dbReference>
<dbReference type="GO" id="GO:0022857">
    <property type="term" value="F:transmembrane transporter activity"/>
    <property type="evidence" value="ECO:0007669"/>
    <property type="project" value="TreeGrafter"/>
</dbReference>
<keyword evidence="5 6" id="KW-0472">Membrane</keyword>
<feature type="transmembrane region" description="Helical" evidence="6">
    <location>
        <begin position="65"/>
        <end position="85"/>
    </location>
</feature>
<feature type="transmembrane region" description="Helical" evidence="6">
    <location>
        <begin position="38"/>
        <end position="58"/>
    </location>
</feature>
<evidence type="ECO:0000256" key="5">
    <source>
        <dbReference type="ARBA" id="ARBA00023136"/>
    </source>
</evidence>
<accession>A0A401G5W4</accession>
<keyword evidence="4 6" id="KW-1133">Transmembrane helix</keyword>
<protein>
    <recommendedName>
        <fullName evidence="9">MFS general substrate transporter</fullName>
    </recommendedName>
</protein>
<dbReference type="STRING" id="139825.A0A401G5W4"/>
<comment type="subcellular location">
    <subcellularLocation>
        <location evidence="1">Membrane</location>
        <topology evidence="1">Multi-pass membrane protein</topology>
    </subcellularLocation>
</comment>
<evidence type="ECO:0000313" key="7">
    <source>
        <dbReference type="EMBL" id="GBE77549.1"/>
    </source>
</evidence>
<evidence type="ECO:0000256" key="2">
    <source>
        <dbReference type="ARBA" id="ARBA00022448"/>
    </source>
</evidence>
<dbReference type="InParanoid" id="A0A401G5W4"/>
<reference evidence="7 8" key="1">
    <citation type="journal article" date="2018" name="Sci. Rep.">
        <title>Genome sequence of the cauliflower mushroom Sparassis crispa (Hanabiratake) and its association with beneficial usage.</title>
        <authorList>
            <person name="Kiyama R."/>
            <person name="Furutani Y."/>
            <person name="Kawaguchi K."/>
            <person name="Nakanishi T."/>
        </authorList>
    </citation>
    <scope>NUCLEOTIDE SEQUENCE [LARGE SCALE GENOMIC DNA]</scope>
</reference>
<dbReference type="OrthoDB" id="1935484at2759"/>
<dbReference type="GeneID" id="38774466"/>
<dbReference type="Gene3D" id="1.20.1250.20">
    <property type="entry name" value="MFS general substrate transporter like domains"/>
    <property type="match status" value="1"/>
</dbReference>
<dbReference type="SUPFAM" id="SSF103473">
    <property type="entry name" value="MFS general substrate transporter"/>
    <property type="match status" value="1"/>
</dbReference>
<evidence type="ECO:0000256" key="3">
    <source>
        <dbReference type="ARBA" id="ARBA00022692"/>
    </source>
</evidence>
<keyword evidence="3 6" id="KW-0812">Transmembrane</keyword>
<proteinExistence type="predicted"/>
<evidence type="ECO:0000256" key="1">
    <source>
        <dbReference type="ARBA" id="ARBA00004141"/>
    </source>
</evidence>
<feature type="transmembrane region" description="Helical" evidence="6">
    <location>
        <begin position="127"/>
        <end position="146"/>
    </location>
</feature>